<feature type="domain" description="G-protein coupled receptors family 3 profile" evidence="13">
    <location>
        <begin position="594"/>
        <end position="1053"/>
    </location>
</feature>
<feature type="transmembrane region" description="Helical" evidence="11">
    <location>
        <begin position="893"/>
        <end position="917"/>
    </location>
</feature>
<dbReference type="SUPFAM" id="SSF53822">
    <property type="entry name" value="Periplasmic binding protein-like I"/>
    <property type="match status" value="2"/>
</dbReference>
<dbReference type="PROSITE" id="PS00981">
    <property type="entry name" value="G_PROTEIN_RECEP_F3_3"/>
    <property type="match status" value="1"/>
</dbReference>
<comment type="similarity">
    <text evidence="2">Belongs to the G-protein coupled receptor 3 family.</text>
</comment>
<dbReference type="InterPro" id="IPR017979">
    <property type="entry name" value="GPCR_3_CS"/>
</dbReference>
<dbReference type="InterPro" id="IPR028082">
    <property type="entry name" value="Peripla_BP_I"/>
</dbReference>
<dbReference type="InterPro" id="IPR001828">
    <property type="entry name" value="ANF_lig-bd_rcpt"/>
</dbReference>
<evidence type="ECO:0000256" key="6">
    <source>
        <dbReference type="ARBA" id="ARBA00023040"/>
    </source>
</evidence>
<organism evidence="14 15">
    <name type="scientific">Tegillarca granosa</name>
    <name type="common">Malaysian cockle</name>
    <name type="synonym">Anadara granosa</name>
    <dbReference type="NCBI Taxonomy" id="220873"/>
    <lineage>
        <taxon>Eukaryota</taxon>
        <taxon>Metazoa</taxon>
        <taxon>Spiralia</taxon>
        <taxon>Lophotrochozoa</taxon>
        <taxon>Mollusca</taxon>
        <taxon>Bivalvia</taxon>
        <taxon>Autobranchia</taxon>
        <taxon>Pteriomorphia</taxon>
        <taxon>Arcoida</taxon>
        <taxon>Arcoidea</taxon>
        <taxon>Arcidae</taxon>
        <taxon>Tegillarca</taxon>
    </lineage>
</organism>
<feature type="transmembrane region" description="Helical" evidence="11">
    <location>
        <begin position="593"/>
        <end position="620"/>
    </location>
</feature>
<dbReference type="InterPro" id="IPR000337">
    <property type="entry name" value="GPCR_3"/>
</dbReference>
<dbReference type="Pfam" id="PF00003">
    <property type="entry name" value="7tm_3"/>
    <property type="match status" value="2"/>
</dbReference>
<keyword evidence="6" id="KW-0297">G-protein coupled receptor</keyword>
<dbReference type="InterPro" id="IPR000162">
    <property type="entry name" value="GPCR_3_mtglu_rcpt"/>
</dbReference>
<keyword evidence="7 11" id="KW-0472">Membrane</keyword>
<evidence type="ECO:0000256" key="10">
    <source>
        <dbReference type="ARBA" id="ARBA00023224"/>
    </source>
</evidence>
<keyword evidence="8" id="KW-0675">Receptor</keyword>
<feature type="transmembrane region" description="Helical" evidence="11">
    <location>
        <begin position="1004"/>
        <end position="1024"/>
    </location>
</feature>
<evidence type="ECO:0000256" key="8">
    <source>
        <dbReference type="ARBA" id="ARBA00023170"/>
    </source>
</evidence>
<dbReference type="Proteomes" id="UP001217089">
    <property type="component" value="Unassembled WGS sequence"/>
</dbReference>
<keyword evidence="5 11" id="KW-1133">Transmembrane helix</keyword>
<evidence type="ECO:0000256" key="3">
    <source>
        <dbReference type="ARBA" id="ARBA00022475"/>
    </source>
</evidence>
<dbReference type="PROSITE" id="PS50259">
    <property type="entry name" value="G_PROTEIN_RECEP_F3_4"/>
    <property type="match status" value="1"/>
</dbReference>
<dbReference type="CDD" id="cd06362">
    <property type="entry name" value="PBP1_mGluR"/>
    <property type="match status" value="1"/>
</dbReference>
<keyword evidence="15" id="KW-1185">Reference proteome</keyword>
<evidence type="ECO:0000256" key="4">
    <source>
        <dbReference type="ARBA" id="ARBA00022692"/>
    </source>
</evidence>
<feature type="transmembrane region" description="Helical" evidence="11">
    <location>
        <begin position="706"/>
        <end position="727"/>
    </location>
</feature>
<dbReference type="InterPro" id="IPR050726">
    <property type="entry name" value="mGluR"/>
</dbReference>
<keyword evidence="4 11" id="KW-0812">Transmembrane</keyword>
<evidence type="ECO:0000313" key="15">
    <source>
        <dbReference type="Proteomes" id="UP001217089"/>
    </source>
</evidence>
<dbReference type="InterPro" id="IPR011500">
    <property type="entry name" value="GPCR_3_9-Cys_dom"/>
</dbReference>
<feature type="transmembrane region" description="Helical" evidence="11">
    <location>
        <begin position="969"/>
        <end position="992"/>
    </location>
</feature>
<evidence type="ECO:0000256" key="11">
    <source>
        <dbReference type="SAM" id="Phobius"/>
    </source>
</evidence>
<dbReference type="PRINTS" id="PR00593">
    <property type="entry name" value="MTABOTROPICR"/>
</dbReference>
<dbReference type="EMBL" id="JARBDR010000141">
    <property type="protein sequence ID" value="KAJ8320755.1"/>
    <property type="molecule type" value="Genomic_DNA"/>
</dbReference>
<name>A0ABQ9FWU3_TEGGR</name>
<accession>A0ABQ9FWU3</accession>
<dbReference type="Gene3D" id="2.10.50.30">
    <property type="entry name" value="GPCR, family 3, nine cysteines domain"/>
    <property type="match status" value="2"/>
</dbReference>
<evidence type="ECO:0000256" key="7">
    <source>
        <dbReference type="ARBA" id="ARBA00023136"/>
    </source>
</evidence>
<evidence type="ECO:0000256" key="2">
    <source>
        <dbReference type="ARBA" id="ARBA00007242"/>
    </source>
</evidence>
<comment type="subcellular location">
    <subcellularLocation>
        <location evidence="1">Cell membrane</location>
        <topology evidence="1">Multi-pass membrane protein</topology>
    </subcellularLocation>
</comment>
<reference evidence="14 15" key="1">
    <citation type="submission" date="2022-12" db="EMBL/GenBank/DDBJ databases">
        <title>Chromosome-level genome of Tegillarca granosa.</title>
        <authorList>
            <person name="Kim J."/>
        </authorList>
    </citation>
    <scope>NUCLEOTIDE SEQUENCE [LARGE SCALE GENOMIC DNA]</scope>
    <source>
        <strain evidence="14">Teg-2019</strain>
        <tissue evidence="14">Adductor muscle</tissue>
    </source>
</reference>
<evidence type="ECO:0000256" key="12">
    <source>
        <dbReference type="SAM" id="SignalP"/>
    </source>
</evidence>
<dbReference type="InterPro" id="IPR038550">
    <property type="entry name" value="GPCR_3_9-Cys_sf"/>
</dbReference>
<evidence type="ECO:0000256" key="5">
    <source>
        <dbReference type="ARBA" id="ARBA00022989"/>
    </source>
</evidence>
<keyword evidence="9" id="KW-0325">Glycoprotein</keyword>
<evidence type="ECO:0000259" key="13">
    <source>
        <dbReference type="PROSITE" id="PS50259"/>
    </source>
</evidence>
<feature type="transmembrane region" description="Helical" evidence="11">
    <location>
        <begin position="664"/>
        <end position="685"/>
    </location>
</feature>
<gene>
    <name evidence="14" type="ORF">KUTeg_002342</name>
</gene>
<evidence type="ECO:0000256" key="9">
    <source>
        <dbReference type="ARBA" id="ARBA00023180"/>
    </source>
</evidence>
<keyword evidence="12" id="KW-0732">Signal</keyword>
<dbReference type="InterPro" id="IPR017978">
    <property type="entry name" value="GPCR_3_C"/>
</dbReference>
<dbReference type="PROSITE" id="PS00980">
    <property type="entry name" value="G_PROTEIN_RECEP_F3_2"/>
    <property type="match status" value="2"/>
</dbReference>
<proteinExistence type="inferred from homology"/>
<feature type="chain" id="PRO_5046025788" description="G-protein coupled receptors family 3 profile domain-containing protein" evidence="12">
    <location>
        <begin position="22"/>
        <end position="1096"/>
    </location>
</feature>
<evidence type="ECO:0000256" key="1">
    <source>
        <dbReference type="ARBA" id="ARBA00004651"/>
    </source>
</evidence>
<feature type="transmembrane region" description="Helical" evidence="11">
    <location>
        <begin position="632"/>
        <end position="652"/>
    </location>
</feature>
<dbReference type="Pfam" id="PF07562">
    <property type="entry name" value="NCD3G"/>
    <property type="match status" value="2"/>
</dbReference>
<sequence>MLITGLLLSSAILCNFESVFAALFKEKPIQILGLHGNYSWPVRELATSIDGDIVLGALHMVHERSENQICGHIMPQGGIQALEVMLYTLDYINANTSLLPGIQLGVLAKDDCDRDIFGLEQAVDFIRGSIANIGGSEYKCKDGSDPEMHLKVIPGVIGAPSSVTSIQVANLLKLFKIPQVSFFSTSTVLSSRDRYPYFLRTIPSDVNQAQAMVELVKMFNWTYVSVVYEESSYGIQGFNQLEKLLKEAGVCIANTEKLLKDSGVAEDSSYDGIVDTLKQNTNARGVIIFGSDQEVGDLMKAVRRRNATGTFSWIGSDGWGGRGLAYLGKEPEVEGAVSVQPLAYEVKGFKDYFLNLRPRTNTRNPWFVEYWEQLFKCKYPNSRWTPFNDNFNVSCTGDEVVDEKSFDMEAQLQFVSDALMAFAYAFKDMHKDLCNGKPGVCSAMDPVDGELLKEYLLKVKFTGLSGQRFSFLPNGDGPARYRILNFRQRIKGHYEWETVGFFDNDQLINISNLKFRWNEPSHPESVCSKPCKEGEAMQLIDGDKCCWTCVRCHIFQYLPNKYECVNCPMGTLPSDDKLRCIEIHIEYLSYTDAIAITAMTLSTLGIIATGFVGLVFIRYSNTPVVKASGRELSFVLLVGIFLCYGMTFILVSKPSTIICGAQKFGIGLCFSICYSAILTKTNRISRIFRAGKRTSKRPKFISPKSQLVICGAFVALQNAVGVVWLLLSPPKAIPYFATRESHQLVCHDAQNQLCHVNQNKITTILTSVDQIRTNVLEQLFIQKVSFFSTSTVLSSRDRYPYFLRTIPSDISNLKFRWNEPSHPESVCSKPCKEGEAMQLIDGDKCCWTCVRCHIFQYLPNKYECVNCPMGTLPSDDKFRCIEIHIEYLSYTDAIAITAMTLSTLGIIATGFVGLVFIRYSNTPLVICGAFVALQNAVGVVWLLLSPPKAIPYFATRESHQLVCHDAVGAWYMVGFSYPILLVIICTFYAILTRNIPEAFNESKYIGFTMYTTCIIWLAFVPIYFSTANNIQIRIATMCFSISLNMELTHRLRPSGSFSSAFSRSTSATQTFTNGTSISTQTLDMIGTGCDDQDVQL</sequence>
<protein>
    <recommendedName>
        <fullName evidence="13">G-protein coupled receptors family 3 profile domain-containing protein</fullName>
    </recommendedName>
</protein>
<dbReference type="Gene3D" id="3.40.50.2300">
    <property type="match status" value="3"/>
</dbReference>
<evidence type="ECO:0000313" key="14">
    <source>
        <dbReference type="EMBL" id="KAJ8320755.1"/>
    </source>
</evidence>
<dbReference type="PRINTS" id="PR00248">
    <property type="entry name" value="GPCRMGR"/>
</dbReference>
<keyword evidence="10" id="KW-0807">Transducer</keyword>
<comment type="caution">
    <text evidence="14">The sequence shown here is derived from an EMBL/GenBank/DDBJ whole genome shotgun (WGS) entry which is preliminary data.</text>
</comment>
<dbReference type="Pfam" id="PF01094">
    <property type="entry name" value="ANF_receptor"/>
    <property type="match status" value="1"/>
</dbReference>
<feature type="signal peptide" evidence="12">
    <location>
        <begin position="1"/>
        <end position="21"/>
    </location>
</feature>
<dbReference type="PANTHER" id="PTHR24060">
    <property type="entry name" value="METABOTROPIC GLUTAMATE RECEPTOR"/>
    <property type="match status" value="1"/>
</dbReference>
<keyword evidence="3" id="KW-1003">Cell membrane</keyword>
<feature type="transmembrane region" description="Helical" evidence="11">
    <location>
        <begin position="924"/>
        <end position="944"/>
    </location>
</feature>